<dbReference type="PANTHER" id="PTHR20881:SF0">
    <property type="entry name" value="3-METHYL-2-OXOBUTANOATE HYDROXYMETHYLTRANSFERASE"/>
    <property type="match status" value="1"/>
</dbReference>
<evidence type="ECO:0000256" key="4">
    <source>
        <dbReference type="ARBA" id="ARBA00022655"/>
    </source>
</evidence>
<evidence type="ECO:0000256" key="3">
    <source>
        <dbReference type="ARBA" id="ARBA00011424"/>
    </source>
</evidence>
<comment type="subcellular location">
    <subcellularLocation>
        <location evidence="7">Cytoplasm</location>
    </subcellularLocation>
</comment>
<protein>
    <recommendedName>
        <fullName evidence="7">3-methyl-2-oxobutanoate hydroxymethyltransferase</fullName>
        <ecNumber evidence="7">2.1.2.11</ecNumber>
    </recommendedName>
    <alternativeName>
        <fullName evidence="7">Ketopantoate hydroxymethyltransferase</fullName>
        <shortName evidence="7">KPHMT</shortName>
    </alternativeName>
</protein>
<dbReference type="GO" id="GO:0015940">
    <property type="term" value="P:pantothenate biosynthetic process"/>
    <property type="evidence" value="ECO:0007669"/>
    <property type="project" value="UniProtKB-UniRule"/>
</dbReference>
<name>A0A1G9BT83_9BACT</name>
<dbReference type="OrthoDB" id="9781789at2"/>
<dbReference type="PANTHER" id="PTHR20881">
    <property type="entry name" value="3-METHYL-2-OXOBUTANOATE HYDROXYMETHYLTRANSFERASE"/>
    <property type="match status" value="1"/>
</dbReference>
<keyword evidence="11" id="KW-0489">Methyltransferase</keyword>
<dbReference type="GO" id="GO:0003864">
    <property type="term" value="F:3-methyl-2-oxobutanoate hydroxymethyltransferase activity"/>
    <property type="evidence" value="ECO:0007669"/>
    <property type="project" value="UniProtKB-UniRule"/>
</dbReference>
<comment type="subunit">
    <text evidence="3 7">Homodecamer; pentamer of dimers.</text>
</comment>
<gene>
    <name evidence="7" type="primary">panB</name>
    <name evidence="11" type="ORF">SAMN05660337_0410</name>
</gene>
<dbReference type="UniPathway" id="UPA00028">
    <property type="reaction ID" value="UER00003"/>
</dbReference>
<keyword evidence="5 7" id="KW-0808">Transferase</keyword>
<evidence type="ECO:0000256" key="2">
    <source>
        <dbReference type="ARBA" id="ARBA00008676"/>
    </source>
</evidence>
<dbReference type="NCBIfam" id="TIGR00222">
    <property type="entry name" value="panB"/>
    <property type="match status" value="1"/>
</dbReference>
<dbReference type="Gene3D" id="3.20.20.60">
    <property type="entry name" value="Phosphoenolpyruvate-binding domains"/>
    <property type="match status" value="1"/>
</dbReference>
<dbReference type="STRING" id="246191.SAMN05660337_0410"/>
<sequence length="284" mass="30388">MKKVTAPAIIDLKGKRKITAITAYDYSSGQIADAAEVDMILVGDSLGMVVLGYEDTLSVTMEDMLHHTAAVSRGASRALIIGDMPFMSYQPSVSMAVENAGKFLSKTGARAVKLEGGFPFLEHVRAIVSSGVPVQGHIGLTPQHVARFGGFKAQGKTARSAAALVDEALALEAAGCFSIVLEAIPSEVAQEITNRVSIPTIGIGAGPDTDGQILVYHDILGLFDRFVPMFVKKFAQLRGESIGAIKTYCDEVFAGEFPGKENFTNMNADELKIFKTLLMEKNKN</sequence>
<dbReference type="InterPro" id="IPR003700">
    <property type="entry name" value="Pantoate_hydroxy_MeTrfase"/>
</dbReference>
<feature type="binding site" evidence="7 10">
    <location>
        <position position="44"/>
    </location>
    <ligand>
        <name>Mg(2+)</name>
        <dbReference type="ChEBI" id="CHEBI:18420"/>
    </ligand>
</feature>
<dbReference type="NCBIfam" id="NF001452">
    <property type="entry name" value="PRK00311.1"/>
    <property type="match status" value="1"/>
</dbReference>
<dbReference type="GO" id="GO:0008168">
    <property type="term" value="F:methyltransferase activity"/>
    <property type="evidence" value="ECO:0007669"/>
    <property type="project" value="UniProtKB-KW"/>
</dbReference>
<proteinExistence type="inferred from homology"/>
<keyword evidence="12" id="KW-1185">Reference proteome</keyword>
<dbReference type="FunFam" id="3.20.20.60:FF:000003">
    <property type="entry name" value="3-methyl-2-oxobutanoate hydroxymethyltransferase"/>
    <property type="match status" value="1"/>
</dbReference>
<dbReference type="CDD" id="cd06557">
    <property type="entry name" value="KPHMT-like"/>
    <property type="match status" value="1"/>
</dbReference>
<feature type="binding site" evidence="7 9">
    <location>
        <position position="83"/>
    </location>
    <ligand>
        <name>3-methyl-2-oxobutanoate</name>
        <dbReference type="ChEBI" id="CHEBI:11851"/>
    </ligand>
</feature>
<evidence type="ECO:0000313" key="11">
    <source>
        <dbReference type="EMBL" id="SDK42593.1"/>
    </source>
</evidence>
<keyword evidence="7" id="KW-0963">Cytoplasm</keyword>
<evidence type="ECO:0000256" key="5">
    <source>
        <dbReference type="ARBA" id="ARBA00022679"/>
    </source>
</evidence>
<feature type="binding site" evidence="7 10">
    <location>
        <position position="83"/>
    </location>
    <ligand>
        <name>Mg(2+)</name>
        <dbReference type="ChEBI" id="CHEBI:18420"/>
    </ligand>
</feature>
<evidence type="ECO:0000256" key="8">
    <source>
        <dbReference type="PIRSR" id="PIRSR000388-1"/>
    </source>
</evidence>
<dbReference type="EMBL" id="FNGA01000001">
    <property type="protein sequence ID" value="SDK42593.1"/>
    <property type="molecule type" value="Genomic_DNA"/>
</dbReference>
<dbReference type="RefSeq" id="WP_092157745.1">
    <property type="nucleotide sequence ID" value="NZ_FNGA01000001.1"/>
</dbReference>
<accession>A0A1G9BT83</accession>
<dbReference type="InterPro" id="IPR015813">
    <property type="entry name" value="Pyrv/PenolPyrv_kinase-like_dom"/>
</dbReference>
<feature type="binding site" evidence="7 9">
    <location>
        <position position="113"/>
    </location>
    <ligand>
        <name>3-methyl-2-oxobutanoate</name>
        <dbReference type="ChEBI" id="CHEBI:11851"/>
    </ligand>
</feature>
<dbReference type="GO" id="GO:0032259">
    <property type="term" value="P:methylation"/>
    <property type="evidence" value="ECO:0007669"/>
    <property type="project" value="UniProtKB-KW"/>
</dbReference>
<organism evidence="11 12">
    <name type="scientific">Maridesulfovibrio ferrireducens</name>
    <dbReference type="NCBI Taxonomy" id="246191"/>
    <lineage>
        <taxon>Bacteria</taxon>
        <taxon>Pseudomonadati</taxon>
        <taxon>Thermodesulfobacteriota</taxon>
        <taxon>Desulfovibrionia</taxon>
        <taxon>Desulfovibrionales</taxon>
        <taxon>Desulfovibrionaceae</taxon>
        <taxon>Maridesulfovibrio</taxon>
    </lineage>
</organism>
<comment type="function">
    <text evidence="6 7">Catalyzes the reversible reaction in which hydroxymethyl group from 5,10-methylenetetrahydrofolate is transferred onto alpha-ketoisovalerate to form ketopantoate.</text>
</comment>
<keyword evidence="4 7" id="KW-0566">Pantothenate biosynthesis</keyword>
<dbReference type="Pfam" id="PF02548">
    <property type="entry name" value="Pantoate_transf"/>
    <property type="match status" value="1"/>
</dbReference>
<evidence type="ECO:0000256" key="1">
    <source>
        <dbReference type="ARBA" id="ARBA00005033"/>
    </source>
</evidence>
<reference evidence="12" key="1">
    <citation type="submission" date="2016-10" db="EMBL/GenBank/DDBJ databases">
        <authorList>
            <person name="Varghese N."/>
            <person name="Submissions S."/>
        </authorList>
    </citation>
    <scope>NUCLEOTIDE SEQUENCE [LARGE SCALE GENOMIC DNA]</scope>
    <source>
        <strain evidence="12">DSM 16995</strain>
    </source>
</reference>
<dbReference type="HAMAP" id="MF_00156">
    <property type="entry name" value="PanB"/>
    <property type="match status" value="1"/>
</dbReference>
<comment type="similarity">
    <text evidence="2 7">Belongs to the PanB family.</text>
</comment>
<feature type="binding site" evidence="7 10">
    <location>
        <position position="115"/>
    </location>
    <ligand>
        <name>Mg(2+)</name>
        <dbReference type="ChEBI" id="CHEBI:18420"/>
    </ligand>
</feature>
<evidence type="ECO:0000256" key="7">
    <source>
        <dbReference type="HAMAP-Rule" id="MF_00156"/>
    </source>
</evidence>
<keyword evidence="7 10" id="KW-0479">Metal-binding</keyword>
<dbReference type="AlphaFoldDB" id="A0A1G9BT83"/>
<evidence type="ECO:0000256" key="6">
    <source>
        <dbReference type="ARBA" id="ARBA00056497"/>
    </source>
</evidence>
<keyword evidence="7 10" id="KW-0460">Magnesium</keyword>
<comment type="pathway">
    <text evidence="1 7">Cofactor biosynthesis; (R)-pantothenate biosynthesis; (R)-pantoate from 3-methyl-2-oxobutanoate: step 1/2.</text>
</comment>
<comment type="catalytic activity">
    <reaction evidence="7">
        <text>(6R)-5,10-methylene-5,6,7,8-tetrahydrofolate + 3-methyl-2-oxobutanoate + H2O = 2-dehydropantoate + (6S)-5,6,7,8-tetrahydrofolate</text>
        <dbReference type="Rhea" id="RHEA:11824"/>
        <dbReference type="ChEBI" id="CHEBI:11561"/>
        <dbReference type="ChEBI" id="CHEBI:11851"/>
        <dbReference type="ChEBI" id="CHEBI:15377"/>
        <dbReference type="ChEBI" id="CHEBI:15636"/>
        <dbReference type="ChEBI" id="CHEBI:57453"/>
        <dbReference type="EC" id="2.1.2.11"/>
    </reaction>
</comment>
<dbReference type="EC" id="2.1.2.11" evidence="7"/>
<dbReference type="Proteomes" id="UP000199053">
    <property type="component" value="Unassembled WGS sequence"/>
</dbReference>
<dbReference type="SUPFAM" id="SSF51621">
    <property type="entry name" value="Phosphoenolpyruvate/pyruvate domain"/>
    <property type="match status" value="1"/>
</dbReference>
<dbReference type="PIRSF" id="PIRSF000388">
    <property type="entry name" value="Pantoate_hydroxy_MeTrfase"/>
    <property type="match status" value="1"/>
</dbReference>
<evidence type="ECO:0000313" key="12">
    <source>
        <dbReference type="Proteomes" id="UP000199053"/>
    </source>
</evidence>
<dbReference type="GO" id="GO:0000287">
    <property type="term" value="F:magnesium ion binding"/>
    <property type="evidence" value="ECO:0007669"/>
    <property type="project" value="TreeGrafter"/>
</dbReference>
<evidence type="ECO:0000256" key="9">
    <source>
        <dbReference type="PIRSR" id="PIRSR000388-2"/>
    </source>
</evidence>
<comment type="cofactor">
    <cofactor evidence="7 10">
        <name>Mg(2+)</name>
        <dbReference type="ChEBI" id="CHEBI:18420"/>
    </cofactor>
    <text evidence="7 10">Binds 1 Mg(2+) ion per subunit.</text>
</comment>
<feature type="binding site" evidence="7 9">
    <location>
        <begin position="44"/>
        <end position="45"/>
    </location>
    <ligand>
        <name>3-methyl-2-oxobutanoate</name>
        <dbReference type="ChEBI" id="CHEBI:11851"/>
    </ligand>
</feature>
<feature type="active site" description="Proton acceptor" evidence="7 8">
    <location>
        <position position="182"/>
    </location>
</feature>
<evidence type="ECO:0000256" key="10">
    <source>
        <dbReference type="PIRSR" id="PIRSR000388-3"/>
    </source>
</evidence>
<dbReference type="GO" id="GO:0005737">
    <property type="term" value="C:cytoplasm"/>
    <property type="evidence" value="ECO:0007669"/>
    <property type="project" value="UniProtKB-SubCell"/>
</dbReference>
<dbReference type="InterPro" id="IPR040442">
    <property type="entry name" value="Pyrv_kinase-like_dom_sf"/>
</dbReference>